<proteinExistence type="predicted"/>
<dbReference type="Pfam" id="PF05635">
    <property type="entry name" value="23S_rRNA_IVP"/>
    <property type="match status" value="1"/>
</dbReference>
<dbReference type="Gene3D" id="1.20.1440.60">
    <property type="entry name" value="23S rRNA-intervening sequence"/>
    <property type="match status" value="1"/>
</dbReference>
<dbReference type="CDD" id="cd16377">
    <property type="entry name" value="23S_rRNA_IVP_like"/>
    <property type="match status" value="1"/>
</dbReference>
<dbReference type="PANTHER" id="PTHR38471:SF2">
    <property type="entry name" value="FOUR HELIX BUNDLE PROTEIN"/>
    <property type="match status" value="1"/>
</dbReference>
<comment type="caution">
    <text evidence="1">The sequence shown here is derived from an EMBL/GenBank/DDBJ whole genome shotgun (WGS) entry which is preliminary data.</text>
</comment>
<organism evidence="1">
    <name type="scientific">Desulfatirhabdium butyrativorans</name>
    <dbReference type="NCBI Taxonomy" id="340467"/>
    <lineage>
        <taxon>Bacteria</taxon>
        <taxon>Pseudomonadati</taxon>
        <taxon>Thermodesulfobacteriota</taxon>
        <taxon>Desulfobacteria</taxon>
        <taxon>Desulfobacterales</taxon>
        <taxon>Desulfatirhabdiaceae</taxon>
        <taxon>Desulfatirhabdium</taxon>
    </lineage>
</organism>
<dbReference type="EMBL" id="DSUH01000400">
    <property type="protein sequence ID" value="HGU34653.1"/>
    <property type="molecule type" value="Genomic_DNA"/>
</dbReference>
<reference evidence="1" key="1">
    <citation type="journal article" date="2020" name="mSystems">
        <title>Genome- and Community-Level Interaction Insights into Carbon Utilization and Element Cycling Functions of Hydrothermarchaeota in Hydrothermal Sediment.</title>
        <authorList>
            <person name="Zhou Z."/>
            <person name="Liu Y."/>
            <person name="Xu W."/>
            <person name="Pan J."/>
            <person name="Luo Z.H."/>
            <person name="Li M."/>
        </authorList>
    </citation>
    <scope>NUCLEOTIDE SEQUENCE [LARGE SCALE GENOMIC DNA]</scope>
    <source>
        <strain evidence="1">SpSt-477</strain>
    </source>
</reference>
<accession>A0A7C4VSQ5</accession>
<evidence type="ECO:0000313" key="1">
    <source>
        <dbReference type="EMBL" id="HGU34653.1"/>
    </source>
</evidence>
<protein>
    <submittedName>
        <fullName evidence="1">Four helix bundle protein</fullName>
    </submittedName>
</protein>
<dbReference type="InterPro" id="IPR012657">
    <property type="entry name" value="23S_rRNA-intervening_sequence"/>
</dbReference>
<dbReference type="NCBIfam" id="TIGR02436">
    <property type="entry name" value="four helix bundle protein"/>
    <property type="match status" value="1"/>
</dbReference>
<name>A0A7C4VSQ5_9BACT</name>
<gene>
    <name evidence="1" type="ORF">ENS29_17680</name>
</gene>
<dbReference type="AlphaFoldDB" id="A0A7C4VSQ5"/>
<sequence length="157" mass="18236">MRIGWLKCYSPKLKYWLGCWKRSQESGVRRQGVHVEIQVPAKSFLDLTLWQKAHRFVLDVYRFTAGFPRTEMYGLSAQFRRSAVSIPANIAEGFRKSGKSDKIRFLNIAQGSLEESRYYLILSRDLGYGAIDHLWNLLEEVSKILEAYSTAIQKNRN</sequence>
<dbReference type="SUPFAM" id="SSF158446">
    <property type="entry name" value="IVS-encoded protein-like"/>
    <property type="match status" value="1"/>
</dbReference>
<dbReference type="InterPro" id="IPR036583">
    <property type="entry name" value="23S_rRNA_IVS_sf"/>
</dbReference>
<dbReference type="PANTHER" id="PTHR38471">
    <property type="entry name" value="FOUR HELIX BUNDLE PROTEIN"/>
    <property type="match status" value="1"/>
</dbReference>